<evidence type="ECO:0000313" key="1">
    <source>
        <dbReference type="EMBL" id="MBW0465614.1"/>
    </source>
</evidence>
<keyword evidence="2" id="KW-1185">Reference proteome</keyword>
<evidence type="ECO:0000313" key="2">
    <source>
        <dbReference type="Proteomes" id="UP000765509"/>
    </source>
</evidence>
<dbReference type="Proteomes" id="UP000765509">
    <property type="component" value="Unassembled WGS sequence"/>
</dbReference>
<dbReference type="OrthoDB" id="2505291at2759"/>
<gene>
    <name evidence="1" type="ORF">O181_005329</name>
</gene>
<name>A0A9Q3BH94_9BASI</name>
<dbReference type="EMBL" id="AVOT02001082">
    <property type="protein sequence ID" value="MBW0465614.1"/>
    <property type="molecule type" value="Genomic_DNA"/>
</dbReference>
<sequence length="173" mass="20079">MSNCSQPLYIGMINLCIEISSNIYSHTDNSHTDSWIILWHNQQKIFLYLHNKQNTIGSLPGTLSNMLRPFFGEPQTFMRCSSGGEWIEKFQSNPTQTLFAEKVFMTDQYDPSLSQKPNILLMFFTWYPNILFIIESIIKQYFKLKPPEEYSCNSHSQCQHFTPTPPTPNSTPP</sequence>
<reference evidence="1" key="1">
    <citation type="submission" date="2021-03" db="EMBL/GenBank/DDBJ databases">
        <title>Draft genome sequence of rust myrtle Austropuccinia psidii MF-1, a brazilian biotype.</title>
        <authorList>
            <person name="Quecine M.C."/>
            <person name="Pachon D.M.R."/>
            <person name="Bonatelli M.L."/>
            <person name="Correr F.H."/>
            <person name="Franceschini L.M."/>
            <person name="Leite T.F."/>
            <person name="Margarido G.R.A."/>
            <person name="Almeida C.A."/>
            <person name="Ferrarezi J.A."/>
            <person name="Labate C.A."/>
        </authorList>
    </citation>
    <scope>NUCLEOTIDE SEQUENCE</scope>
    <source>
        <strain evidence="1">MF-1</strain>
    </source>
</reference>
<dbReference type="AlphaFoldDB" id="A0A9Q3BH94"/>
<organism evidence="1 2">
    <name type="scientific">Austropuccinia psidii MF-1</name>
    <dbReference type="NCBI Taxonomy" id="1389203"/>
    <lineage>
        <taxon>Eukaryota</taxon>
        <taxon>Fungi</taxon>
        <taxon>Dikarya</taxon>
        <taxon>Basidiomycota</taxon>
        <taxon>Pucciniomycotina</taxon>
        <taxon>Pucciniomycetes</taxon>
        <taxon>Pucciniales</taxon>
        <taxon>Sphaerophragmiaceae</taxon>
        <taxon>Austropuccinia</taxon>
    </lineage>
</organism>
<protein>
    <submittedName>
        <fullName evidence="1">Uncharacterized protein</fullName>
    </submittedName>
</protein>
<proteinExistence type="predicted"/>
<comment type="caution">
    <text evidence="1">The sequence shown here is derived from an EMBL/GenBank/DDBJ whole genome shotgun (WGS) entry which is preliminary data.</text>
</comment>
<accession>A0A9Q3BH94</accession>